<dbReference type="PANTHER" id="PTHR12835:SF5">
    <property type="entry name" value="BIOTIN--PROTEIN LIGASE"/>
    <property type="match status" value="1"/>
</dbReference>
<evidence type="ECO:0000313" key="3">
    <source>
        <dbReference type="EMBL" id="PIW15178.1"/>
    </source>
</evidence>
<dbReference type="GO" id="GO:0005737">
    <property type="term" value="C:cytoplasm"/>
    <property type="evidence" value="ECO:0007669"/>
    <property type="project" value="TreeGrafter"/>
</dbReference>
<dbReference type="PROSITE" id="PS51733">
    <property type="entry name" value="BPL_LPL_CATALYTIC"/>
    <property type="match status" value="1"/>
</dbReference>
<evidence type="ECO:0000256" key="1">
    <source>
        <dbReference type="ARBA" id="ARBA00022598"/>
    </source>
</evidence>
<gene>
    <name evidence="3" type="ORF">COW36_17290</name>
</gene>
<dbReference type="PANTHER" id="PTHR12835">
    <property type="entry name" value="BIOTIN PROTEIN LIGASE"/>
    <property type="match status" value="1"/>
</dbReference>
<dbReference type="InterPro" id="IPR004408">
    <property type="entry name" value="Biotin_CoA_COase_ligase"/>
</dbReference>
<dbReference type="EMBL" id="PFFQ01000053">
    <property type="protein sequence ID" value="PIW15178.1"/>
    <property type="molecule type" value="Genomic_DNA"/>
</dbReference>
<dbReference type="SUPFAM" id="SSF55681">
    <property type="entry name" value="Class II aaRS and biotin synthetases"/>
    <property type="match status" value="1"/>
</dbReference>
<dbReference type="Pfam" id="PF03099">
    <property type="entry name" value="BPL_LplA_LipB"/>
    <property type="match status" value="1"/>
</dbReference>
<dbReference type="AlphaFoldDB" id="A0A2M7G0D5"/>
<dbReference type="Proteomes" id="UP000231019">
    <property type="component" value="Unassembled WGS sequence"/>
</dbReference>
<sequence>MRWQIQSFEVLDSTQNHLRAHALTLPEGFVVCAAQQTQGHGREGRAWFSQPGGLYFSCLLKPAQILPLLPWVLLLAVCQSLEELSGLTLTLKWPNDLLLGGQKLAGMLIDAQIQGNLPRYYVCGVGVNLNQTAFPADLAATSLHVQTGLFFSPEVICEKILDRLAWEYELLCLGPEKWLETKQSEQNRAIQIGYNTQEIKTLGDFLND</sequence>
<keyword evidence="1 3" id="KW-0436">Ligase</keyword>
<evidence type="ECO:0000259" key="2">
    <source>
        <dbReference type="PROSITE" id="PS51733"/>
    </source>
</evidence>
<dbReference type="InterPro" id="IPR004143">
    <property type="entry name" value="BPL_LPL_catalytic"/>
</dbReference>
<name>A0A2M7G0D5_9BACT</name>
<dbReference type="InterPro" id="IPR045864">
    <property type="entry name" value="aa-tRNA-synth_II/BPL/LPL"/>
</dbReference>
<reference evidence="3 4" key="1">
    <citation type="submission" date="2017-09" db="EMBL/GenBank/DDBJ databases">
        <title>Depth-based differentiation of microbial function through sediment-hosted aquifers and enrichment of novel symbionts in the deep terrestrial subsurface.</title>
        <authorList>
            <person name="Probst A.J."/>
            <person name="Ladd B."/>
            <person name="Jarett J.K."/>
            <person name="Geller-Mcgrath D.E."/>
            <person name="Sieber C.M."/>
            <person name="Emerson J.B."/>
            <person name="Anantharaman K."/>
            <person name="Thomas B.C."/>
            <person name="Malmstrom R."/>
            <person name="Stieglmeier M."/>
            <person name="Klingl A."/>
            <person name="Woyke T."/>
            <person name="Ryan C.M."/>
            <person name="Banfield J.F."/>
        </authorList>
    </citation>
    <scope>NUCLEOTIDE SEQUENCE [LARGE SCALE GENOMIC DNA]</scope>
    <source>
        <strain evidence="3">CG17_big_fil_post_rev_8_21_14_2_50_48_46</strain>
    </source>
</reference>
<dbReference type="Gene3D" id="3.30.930.10">
    <property type="entry name" value="Bira Bifunctional Protein, Domain 2"/>
    <property type="match status" value="1"/>
</dbReference>
<comment type="caution">
    <text evidence="3">The sequence shown here is derived from an EMBL/GenBank/DDBJ whole genome shotgun (WGS) entry which is preliminary data.</text>
</comment>
<accession>A0A2M7G0D5</accession>
<dbReference type="GO" id="GO:0004077">
    <property type="term" value="F:biotin--[biotin carboxyl-carrier protein] ligase activity"/>
    <property type="evidence" value="ECO:0007669"/>
    <property type="project" value="InterPro"/>
</dbReference>
<evidence type="ECO:0000313" key="4">
    <source>
        <dbReference type="Proteomes" id="UP000231019"/>
    </source>
</evidence>
<protein>
    <submittedName>
        <fullName evidence="3">Biotin--[acetyl-CoA-carboxylase] ligase</fullName>
    </submittedName>
</protein>
<proteinExistence type="predicted"/>
<organism evidence="3 4">
    <name type="scientific">bacterium (Candidatus Blackallbacteria) CG17_big_fil_post_rev_8_21_14_2_50_48_46</name>
    <dbReference type="NCBI Taxonomy" id="2014261"/>
    <lineage>
        <taxon>Bacteria</taxon>
        <taxon>Candidatus Blackallbacteria</taxon>
    </lineage>
</organism>
<dbReference type="CDD" id="cd16442">
    <property type="entry name" value="BPL"/>
    <property type="match status" value="1"/>
</dbReference>
<dbReference type="NCBIfam" id="TIGR00121">
    <property type="entry name" value="birA_ligase"/>
    <property type="match status" value="1"/>
</dbReference>
<feature type="domain" description="BPL/LPL catalytic" evidence="2">
    <location>
        <begin position="1"/>
        <end position="172"/>
    </location>
</feature>